<protein>
    <submittedName>
        <fullName evidence="1">Uncharacterized protein</fullName>
    </submittedName>
</protein>
<accession>A0ACC3S6N1</accession>
<proteinExistence type="predicted"/>
<evidence type="ECO:0000313" key="2">
    <source>
        <dbReference type="Proteomes" id="UP001320706"/>
    </source>
</evidence>
<sequence>MLSRGAEVTLIMLEAHSVQDLAVPVALRPAAGWRSQELVSEVVPALRPKPGPRGTGLDVMNVEPPLLLGSPSEMEC</sequence>
<dbReference type="Proteomes" id="UP001320706">
    <property type="component" value="Unassembled WGS sequence"/>
</dbReference>
<dbReference type="EMBL" id="JAMKPW020000040">
    <property type="protein sequence ID" value="KAK8198638.1"/>
    <property type="molecule type" value="Genomic_DNA"/>
</dbReference>
<reference evidence="1" key="1">
    <citation type="submission" date="2024-02" db="EMBL/GenBank/DDBJ databases">
        <title>Metagenome Assembled Genome of Zalaria obscura JY119.</title>
        <authorList>
            <person name="Vighnesh L."/>
            <person name="Jagadeeshwari U."/>
            <person name="Venkata Ramana C."/>
            <person name="Sasikala C."/>
        </authorList>
    </citation>
    <scope>NUCLEOTIDE SEQUENCE</scope>
    <source>
        <strain evidence="1">JY119</strain>
    </source>
</reference>
<evidence type="ECO:0000313" key="1">
    <source>
        <dbReference type="EMBL" id="KAK8198638.1"/>
    </source>
</evidence>
<organism evidence="1 2">
    <name type="scientific">Zalaria obscura</name>
    <dbReference type="NCBI Taxonomy" id="2024903"/>
    <lineage>
        <taxon>Eukaryota</taxon>
        <taxon>Fungi</taxon>
        <taxon>Dikarya</taxon>
        <taxon>Ascomycota</taxon>
        <taxon>Pezizomycotina</taxon>
        <taxon>Dothideomycetes</taxon>
        <taxon>Dothideomycetidae</taxon>
        <taxon>Dothideales</taxon>
        <taxon>Zalariaceae</taxon>
        <taxon>Zalaria</taxon>
    </lineage>
</organism>
<name>A0ACC3S6N1_9PEZI</name>
<keyword evidence="2" id="KW-1185">Reference proteome</keyword>
<comment type="caution">
    <text evidence="1">The sequence shown here is derived from an EMBL/GenBank/DDBJ whole genome shotgun (WGS) entry which is preliminary data.</text>
</comment>
<gene>
    <name evidence="1" type="ORF">M8818_006505</name>
</gene>